<dbReference type="AlphaFoldDB" id="A0A2M4D2U2"/>
<name>A0A2M4D2U2_ANODA</name>
<evidence type="ECO:0000313" key="1">
    <source>
        <dbReference type="EMBL" id="MBW71418.1"/>
    </source>
</evidence>
<sequence length="265" mass="28438">MWILMVTFGGLAAGQSALGCVCFLLPTARYLRRRSAASTFDGGFLIARITRSLMAAGGTLVPSARKRFATNLIAIRTLTIATLTITGMPTTTAHLLALRFAGGLFGARYLSARLATAARFLYQHETTTTLTLVTSLHTLVNTASQHLLASIATGANTFRAGSPCLRSTAGTRSWLTEWAFPTRTSVTPEFTLVQRTGVRPVANLLTLPPGLKTVHLLALGPTETRLFATVPARWALTGWVAPFRALVYTTVQFPGALHRTGPRAL</sequence>
<accession>A0A2M4D2U2</accession>
<proteinExistence type="predicted"/>
<protein>
    <submittedName>
        <fullName evidence="1">Uncharacterized protein</fullName>
    </submittedName>
</protein>
<dbReference type="EMBL" id="GGFL01007240">
    <property type="protein sequence ID" value="MBW71418.1"/>
    <property type="molecule type" value="Transcribed_RNA"/>
</dbReference>
<organism evidence="1">
    <name type="scientific">Anopheles darlingi</name>
    <name type="common">Mosquito</name>
    <dbReference type="NCBI Taxonomy" id="43151"/>
    <lineage>
        <taxon>Eukaryota</taxon>
        <taxon>Metazoa</taxon>
        <taxon>Ecdysozoa</taxon>
        <taxon>Arthropoda</taxon>
        <taxon>Hexapoda</taxon>
        <taxon>Insecta</taxon>
        <taxon>Pterygota</taxon>
        <taxon>Neoptera</taxon>
        <taxon>Endopterygota</taxon>
        <taxon>Diptera</taxon>
        <taxon>Nematocera</taxon>
        <taxon>Culicoidea</taxon>
        <taxon>Culicidae</taxon>
        <taxon>Anophelinae</taxon>
        <taxon>Anopheles</taxon>
    </lineage>
</organism>
<reference evidence="1" key="1">
    <citation type="submission" date="2018-01" db="EMBL/GenBank/DDBJ databases">
        <title>An insight into the sialome of Amazonian anophelines.</title>
        <authorList>
            <person name="Ribeiro J.M."/>
            <person name="Scarpassa V."/>
            <person name="Calvo E."/>
        </authorList>
    </citation>
    <scope>NUCLEOTIDE SEQUENCE</scope>
</reference>